<dbReference type="AlphaFoldDB" id="A0A1D9LHD7"/>
<dbReference type="STRING" id="1108595.BKX93_12190"/>
<dbReference type="EMBL" id="CP017707">
    <property type="protein sequence ID" value="AOZ50673.1"/>
    <property type="molecule type" value="Genomic_DNA"/>
</dbReference>
<name>A0A1D9LHD7_9NEIS</name>
<keyword evidence="1" id="KW-0732">Signal</keyword>
<evidence type="ECO:0000313" key="5">
    <source>
        <dbReference type="EMBL" id="AOZ50673.1"/>
    </source>
</evidence>
<dbReference type="Pfam" id="PF13387">
    <property type="entry name" value="Lnb_N"/>
    <property type="match status" value="1"/>
</dbReference>
<feature type="domain" description="Lnb N-terminal periplasmic" evidence="2">
    <location>
        <begin position="125"/>
        <end position="283"/>
    </location>
</feature>
<feature type="chain" id="PRO_5009443224" evidence="1">
    <location>
        <begin position="28"/>
        <end position="612"/>
    </location>
</feature>
<accession>A0A1D9LHD7</accession>
<evidence type="ECO:0000259" key="2">
    <source>
        <dbReference type="Pfam" id="PF13387"/>
    </source>
</evidence>
<reference evidence="5 6" key="1">
    <citation type="submission" date="2016-10" db="EMBL/GenBank/DDBJ databases">
        <title>Chromobacterium muskegensis sp. nov., an insecticidal bacterium isolated from Sphagnum bogs.</title>
        <authorList>
            <person name="Sparks M.E."/>
            <person name="Blackburn M.B."/>
            <person name="Gundersen-Rindal D.E."/>
            <person name="Mitchell A."/>
            <person name="Farrar R."/>
            <person name="Kuhar D."/>
        </authorList>
    </citation>
    <scope>NUCLEOTIDE SEQUENCE [LARGE SCALE GENOMIC DNA]</scope>
    <source>
        <strain evidence="5 6">21-1</strain>
    </source>
</reference>
<evidence type="ECO:0000256" key="1">
    <source>
        <dbReference type="SAM" id="SignalP"/>
    </source>
</evidence>
<feature type="signal peptide" evidence="1">
    <location>
        <begin position="1"/>
        <end position="27"/>
    </location>
</feature>
<sequence length="612" mass="68835">MNLRDIIAKGGSIAALFCLLAGHCAQAEDSLPEQLIATARSARLAETIEWQSLLHSQNGEPLVTDPDFLLSGQPFSAARELDATLRLLYGGAQDAVCRFPARYWWLRKTLDAPELPLDQCQEAADFRARAPMDRISLVFASENQALPASMLGHAFLKISGARPDGSPLEHAISFYTDADTWNLPKLLVDSLLIGKTGYFALSPYREQLRRYVDQEQRSVWEYDLSFDAWQRELIRLHLLELKRARLTYFFQKYNCATVIHFIMGLSGKPLPAKRWLAPMELVREASDAGLVQASRMIAPSRWLVRTLDETLPADRRRENQRALAAGDMPAGLAQPPSPEGFLQLEHAQALNQHLYLEQQLARERWLSNAARLEALERERYPGMSLDMSKGFGPMSTPPSSQASLSWLRRDGEDNLEISLVPASHRLDDDNRGYNQENELQILAPTFRMPLRGGSPRLQQFVLYGMQTLLPRDPIAGGLAGRLNIAYQQQLDQNLQERSVAQINGALGLARRVQRDADFYALAGGGLATTGRQGYAFGELEGGVMVRELWGMKTWLSVSRHFNQADSGSAFSRVSLRQIHYLNRNQSVSASWKQEQSGALVRREWQLGYKQLF</sequence>
<organism evidence="5 6">
    <name type="scientific">Chromobacterium vaccinii</name>
    <dbReference type="NCBI Taxonomy" id="1108595"/>
    <lineage>
        <taxon>Bacteria</taxon>
        <taxon>Pseudomonadati</taxon>
        <taxon>Pseudomonadota</taxon>
        <taxon>Betaproteobacteria</taxon>
        <taxon>Neisseriales</taxon>
        <taxon>Chromobacteriaceae</taxon>
        <taxon>Chromobacterium</taxon>
    </lineage>
</organism>
<evidence type="ECO:0000259" key="3">
    <source>
        <dbReference type="Pfam" id="PF25222"/>
    </source>
</evidence>
<feature type="domain" description="DUF7843" evidence="4">
    <location>
        <begin position="43"/>
        <end position="108"/>
    </location>
</feature>
<evidence type="ECO:0000259" key="4">
    <source>
        <dbReference type="Pfam" id="PF25225"/>
    </source>
</evidence>
<dbReference type="KEGG" id="cvc:BKX93_12190"/>
<gene>
    <name evidence="5" type="ORF">BKX93_12190</name>
</gene>
<feature type="domain" description="DUF7840" evidence="3">
    <location>
        <begin position="398"/>
        <end position="608"/>
    </location>
</feature>
<dbReference type="RefSeq" id="WP_070980006.1">
    <property type="nucleotide sequence ID" value="NZ_CP017707.1"/>
</dbReference>
<protein>
    <submittedName>
        <fullName evidence="5">Uncharacterized protein</fullName>
    </submittedName>
</protein>
<dbReference type="Pfam" id="PF25222">
    <property type="entry name" value="DUF7840"/>
    <property type="match status" value="1"/>
</dbReference>
<proteinExistence type="predicted"/>
<dbReference type="InterPro" id="IPR057162">
    <property type="entry name" value="DUF7840"/>
</dbReference>
<evidence type="ECO:0000313" key="6">
    <source>
        <dbReference type="Proteomes" id="UP000178776"/>
    </source>
</evidence>
<dbReference type="Pfam" id="PF25225">
    <property type="entry name" value="DUF7843"/>
    <property type="match status" value="1"/>
</dbReference>
<dbReference type="InterPro" id="IPR025178">
    <property type="entry name" value="Lnb_N"/>
</dbReference>
<dbReference type="Proteomes" id="UP000178776">
    <property type="component" value="Chromosome"/>
</dbReference>
<dbReference type="InterPro" id="IPR057165">
    <property type="entry name" value="DUF7843"/>
</dbReference>
<dbReference type="GeneID" id="68841969"/>